<dbReference type="AlphaFoldDB" id="A0A840BNU2"/>
<feature type="compositionally biased region" description="Low complexity" evidence="1">
    <location>
        <begin position="269"/>
        <end position="278"/>
    </location>
</feature>
<evidence type="ECO:0000256" key="1">
    <source>
        <dbReference type="SAM" id="MobiDB-lite"/>
    </source>
</evidence>
<evidence type="ECO:0000313" key="4">
    <source>
        <dbReference type="Proteomes" id="UP000561045"/>
    </source>
</evidence>
<feature type="region of interest" description="Disordered" evidence="1">
    <location>
        <begin position="247"/>
        <end position="296"/>
    </location>
</feature>
<keyword evidence="2" id="KW-0812">Transmembrane</keyword>
<feature type="compositionally biased region" description="Pro residues" evidence="1">
    <location>
        <begin position="112"/>
        <end position="122"/>
    </location>
</feature>
<keyword evidence="2" id="KW-0472">Membrane</keyword>
<sequence>METRYRIIFRGEVVEGHVREQVMQTAAERLGANPAQVSQMFSGRPAILKKNLDQTGAQRYVALLARIGMQASAEEMPESPALAQPAAPVAAPVAPVPVAAPPAAAPEAATPAPVPAPSPAPTPAGDVLAPANLPDTPSPQFLAPPPAERTAGVDEPFDPERTHIAGHALMSAHDRGTQDHDDSAPEPESAQRAAHSIMPTQIVVPDRRQQSGLTALQDADHALVATYLDSIQQLAAEVAEAPLPAPAEAPQLTEIRPTPKHAAVRTEAEPAAPMTAPEASPPPAKPATTAAPLRRLPDVPTVLPSSIYADTTIMVDGPESDEPVKTKASGYSQTRIIASVLGGLAAAAVLLWIALH</sequence>
<feature type="compositionally biased region" description="Basic and acidic residues" evidence="1">
    <location>
        <begin position="173"/>
        <end position="183"/>
    </location>
</feature>
<accession>A0A840BNU2</accession>
<reference evidence="3 4" key="1">
    <citation type="submission" date="2020-08" db="EMBL/GenBank/DDBJ databases">
        <title>Genomic Encyclopedia of Type Strains, Phase IV (KMG-IV): sequencing the most valuable type-strain genomes for metagenomic binning, comparative biology and taxonomic classification.</title>
        <authorList>
            <person name="Goeker M."/>
        </authorList>
    </citation>
    <scope>NUCLEOTIDE SEQUENCE [LARGE SCALE GENOMIC DNA]</scope>
    <source>
        <strain evidence="3 4">DSM 106739</strain>
    </source>
</reference>
<name>A0A840BNU2_9RHOO</name>
<keyword evidence="4" id="KW-1185">Reference proteome</keyword>
<keyword evidence="2" id="KW-1133">Transmembrane helix</keyword>
<feature type="region of interest" description="Disordered" evidence="1">
    <location>
        <begin position="103"/>
        <end position="155"/>
    </location>
</feature>
<gene>
    <name evidence="3" type="ORF">GGR36_001824</name>
</gene>
<dbReference type="Proteomes" id="UP000561045">
    <property type="component" value="Unassembled WGS sequence"/>
</dbReference>
<dbReference type="EMBL" id="JACIET010000001">
    <property type="protein sequence ID" value="MBB4012516.1"/>
    <property type="molecule type" value="Genomic_DNA"/>
</dbReference>
<organism evidence="3 4">
    <name type="scientific">Niveibacterium umoris</name>
    <dbReference type="NCBI Taxonomy" id="1193620"/>
    <lineage>
        <taxon>Bacteria</taxon>
        <taxon>Pseudomonadati</taxon>
        <taxon>Pseudomonadota</taxon>
        <taxon>Betaproteobacteria</taxon>
        <taxon>Rhodocyclales</taxon>
        <taxon>Rhodocyclaceae</taxon>
        <taxon>Niveibacterium</taxon>
    </lineage>
</organism>
<protein>
    <submittedName>
        <fullName evidence="3">Uncharacterized protein</fullName>
    </submittedName>
</protein>
<feature type="region of interest" description="Disordered" evidence="1">
    <location>
        <begin position="173"/>
        <end position="203"/>
    </location>
</feature>
<dbReference type="RefSeq" id="WP_183634311.1">
    <property type="nucleotide sequence ID" value="NZ_BAABLE010000011.1"/>
</dbReference>
<feature type="transmembrane region" description="Helical" evidence="2">
    <location>
        <begin position="336"/>
        <end position="355"/>
    </location>
</feature>
<proteinExistence type="predicted"/>
<evidence type="ECO:0000256" key="2">
    <source>
        <dbReference type="SAM" id="Phobius"/>
    </source>
</evidence>
<comment type="caution">
    <text evidence="3">The sequence shown here is derived from an EMBL/GenBank/DDBJ whole genome shotgun (WGS) entry which is preliminary data.</text>
</comment>
<evidence type="ECO:0000313" key="3">
    <source>
        <dbReference type="EMBL" id="MBB4012516.1"/>
    </source>
</evidence>